<organism evidence="1">
    <name type="scientific">viral metagenome</name>
    <dbReference type="NCBI Taxonomy" id="1070528"/>
    <lineage>
        <taxon>unclassified sequences</taxon>
        <taxon>metagenomes</taxon>
        <taxon>organismal metagenomes</taxon>
    </lineage>
</organism>
<dbReference type="EMBL" id="MT143166">
    <property type="protein sequence ID" value="QJA93653.1"/>
    <property type="molecule type" value="Genomic_DNA"/>
</dbReference>
<dbReference type="InterPro" id="IPR029052">
    <property type="entry name" value="Metallo-depent_PP-like"/>
</dbReference>
<proteinExistence type="predicted"/>
<dbReference type="SUPFAM" id="SSF56300">
    <property type="entry name" value="Metallo-dependent phosphatases"/>
    <property type="match status" value="1"/>
</dbReference>
<accession>A0A6M3LGV4</accession>
<sequence length="288" mass="32288">MEADGKRHIIHGSRTDEFTIWNIADIHWMSRACAEGKVKEDIQRIADDPYSFWMGGGDYCEFIGHTDRRFDPDSVAPWVSVKDLGNLGKAGMEAIRDMFRPIRHKCLGLIIGNHEKQYELKKEHDGLHGWLCAELEVRNLEYCALFDLAFSRRGKVKNPKLVQGAPSKINGGGSMVFRIFGHHGAGYAQTPGGKLNKLIQFMQSFEADIYFAGHVHDRVGRREPTIGANAACDKLEAHERLGIISGSYLKTYAQGVTTYGEQRGYRPVSLGASWVRIKPHTRAMAAEV</sequence>
<evidence type="ECO:0008006" key="2">
    <source>
        <dbReference type="Google" id="ProtNLM"/>
    </source>
</evidence>
<reference evidence="1" key="1">
    <citation type="submission" date="2020-03" db="EMBL/GenBank/DDBJ databases">
        <title>The deep terrestrial virosphere.</title>
        <authorList>
            <person name="Holmfeldt K."/>
            <person name="Nilsson E."/>
            <person name="Simone D."/>
            <person name="Lopez-Fernandez M."/>
            <person name="Wu X."/>
            <person name="de Brujin I."/>
            <person name="Lundin D."/>
            <person name="Andersson A."/>
            <person name="Bertilsson S."/>
            <person name="Dopson M."/>
        </authorList>
    </citation>
    <scope>NUCLEOTIDE SEQUENCE</scope>
    <source>
        <strain evidence="1">MM415B04162</strain>
    </source>
</reference>
<dbReference type="AlphaFoldDB" id="A0A6M3LGV4"/>
<name>A0A6M3LGV4_9ZZZZ</name>
<gene>
    <name evidence="1" type="ORF">MM415B04162_0007</name>
</gene>
<evidence type="ECO:0000313" key="1">
    <source>
        <dbReference type="EMBL" id="QJA93653.1"/>
    </source>
</evidence>
<protein>
    <recommendedName>
        <fullName evidence="2">Calcineurin-like phosphoesterase domain-containing protein</fullName>
    </recommendedName>
</protein>